<dbReference type="Gene3D" id="1.25.40.80">
    <property type="match status" value="1"/>
</dbReference>
<dbReference type="InterPro" id="IPR052551">
    <property type="entry name" value="UV-DNA_repair_photolyase"/>
</dbReference>
<dbReference type="PANTHER" id="PTHR38657:SF1">
    <property type="entry name" value="SLR1343 PROTEIN"/>
    <property type="match status" value="1"/>
</dbReference>
<dbReference type="PANTHER" id="PTHR38657">
    <property type="entry name" value="SLR1343 PROTEIN"/>
    <property type="match status" value="1"/>
</dbReference>
<dbReference type="EMBL" id="CAFBPJ010000236">
    <property type="protein sequence ID" value="CAB5030107.1"/>
    <property type="molecule type" value="Genomic_DNA"/>
</dbReference>
<evidence type="ECO:0000313" key="1">
    <source>
        <dbReference type="EMBL" id="CAB5030107.1"/>
    </source>
</evidence>
<dbReference type="Gene3D" id="1.10.579.10">
    <property type="entry name" value="DNA Cyclobutane Dipyrimidine Photolyase, subunit A, domain 3"/>
    <property type="match status" value="1"/>
</dbReference>
<accession>A0A6J7RMQ1</accession>
<dbReference type="InterPro" id="IPR014729">
    <property type="entry name" value="Rossmann-like_a/b/a_fold"/>
</dbReference>
<name>A0A6J7RMQ1_9ZZZZ</name>
<dbReference type="Gene3D" id="1.10.10.1710">
    <property type="entry name" value="Deoxyribodipyrimidine photolyase-related"/>
    <property type="match status" value="1"/>
</dbReference>
<dbReference type="AlphaFoldDB" id="A0A6J7RMQ1"/>
<sequence length="306" mass="34376">MCEDLDRWERDGQVSFLGASGPRRFAVTRAEALTLLDHFIEHRLSAFGPHEDAMMSGDPWMAHSLLSAPMNLGLLDPIEVVNRAEDAYRRGSAPIASVEGFTRQVIGWRDFVWHLYWHLPDSYRDMNELEAGEPVPDWFANLEADSVDAACLSHILADVRDNGWAHHIPRLMVLGNYAMQRGWEPAEVTDWFHRAFVDGYDWVMVPNVVGMSQYADGGILATKPYAAGGAYINRMSNYCGDCVYDPRKRVGANACPFTAGYWSFMYRNRERLGANSRMAQPLSGLKRLSDLEELLAQEASRGSAAP</sequence>
<dbReference type="Gene3D" id="3.40.50.620">
    <property type="entry name" value="HUPs"/>
    <property type="match status" value="1"/>
</dbReference>
<proteinExistence type="predicted"/>
<dbReference type="InterPro" id="IPR036134">
    <property type="entry name" value="Crypto/Photolyase_FAD-like_sf"/>
</dbReference>
<protein>
    <submittedName>
        <fullName evidence="1">Unannotated protein</fullName>
    </submittedName>
</protein>
<reference evidence="1" key="1">
    <citation type="submission" date="2020-05" db="EMBL/GenBank/DDBJ databases">
        <authorList>
            <person name="Chiriac C."/>
            <person name="Salcher M."/>
            <person name="Ghai R."/>
            <person name="Kavagutti S V."/>
        </authorList>
    </citation>
    <scope>NUCLEOTIDE SEQUENCE</scope>
</reference>
<gene>
    <name evidence="1" type="ORF">UFOPK4092_01533</name>
</gene>
<dbReference type="SUPFAM" id="SSF48173">
    <property type="entry name" value="Cryptochrome/photolyase FAD-binding domain"/>
    <property type="match status" value="1"/>
</dbReference>
<organism evidence="1">
    <name type="scientific">freshwater metagenome</name>
    <dbReference type="NCBI Taxonomy" id="449393"/>
    <lineage>
        <taxon>unclassified sequences</taxon>
        <taxon>metagenomes</taxon>
        <taxon>ecological metagenomes</taxon>
    </lineage>
</organism>